<dbReference type="SMART" id="SM00671">
    <property type="entry name" value="SEL1"/>
    <property type="match status" value="3"/>
</dbReference>
<comment type="caution">
    <text evidence="3">The sequence shown here is derived from an EMBL/GenBank/DDBJ whole genome shotgun (WGS) entry which is preliminary data.</text>
</comment>
<sequence length="263" mass="28808">MSGAALMYRNCPACGSAKLRGSSAHAGDTLVQRLIYTPLRCRECRARFWIYSPFKIVFLVLVLLGITLWLVRVRLNPAPASDASNLTVADRQFSRLSAQALKGDADAQLRLGKMYANGEGVIVDVTKAAKWFEKAAHQGNSEAQFLYGTALLDGRGLVQDYQAALKWIEMPASRGNPEAQYRLGQMYRFGIGTPVDKVKAYMWFNLAAAQGKDDAVRARESVVGQLKPEQIAQAQTDARHISEQMHHKAGAGKRATTSPPASP</sequence>
<evidence type="ECO:0000313" key="4">
    <source>
        <dbReference type="Proteomes" id="UP000321337"/>
    </source>
</evidence>
<dbReference type="EMBL" id="BKAD01000001">
    <property type="protein sequence ID" value="GEP29060.1"/>
    <property type="molecule type" value="Genomic_DNA"/>
</dbReference>
<reference evidence="3 4" key="1">
    <citation type="submission" date="2019-07" db="EMBL/GenBank/DDBJ databases">
        <title>Whole genome shotgun sequence of Thiobacillus plumbophilus NBRC 107929.</title>
        <authorList>
            <person name="Hosoyama A."/>
            <person name="Uohara A."/>
            <person name="Ohji S."/>
            <person name="Ichikawa N."/>
        </authorList>
    </citation>
    <scope>NUCLEOTIDE SEQUENCE [LARGE SCALE GENOMIC DNA]</scope>
    <source>
        <strain evidence="3 4">NBRC 107929</strain>
    </source>
</reference>
<dbReference type="Proteomes" id="UP000321337">
    <property type="component" value="Unassembled WGS sequence"/>
</dbReference>
<dbReference type="SUPFAM" id="SSF81901">
    <property type="entry name" value="HCP-like"/>
    <property type="match status" value="1"/>
</dbReference>
<evidence type="ECO:0000256" key="1">
    <source>
        <dbReference type="SAM" id="MobiDB-lite"/>
    </source>
</evidence>
<dbReference type="Gene3D" id="1.25.40.10">
    <property type="entry name" value="Tetratricopeptide repeat domain"/>
    <property type="match status" value="1"/>
</dbReference>
<dbReference type="PANTHER" id="PTHR43628:SF1">
    <property type="entry name" value="CHITIN SYNTHASE REGULATORY FACTOR 2-RELATED"/>
    <property type="match status" value="1"/>
</dbReference>
<feature type="compositionally biased region" description="Basic and acidic residues" evidence="1">
    <location>
        <begin position="237"/>
        <end position="246"/>
    </location>
</feature>
<organism evidence="3 4">
    <name type="scientific">Sulfuriferula plumbiphila</name>
    <dbReference type="NCBI Taxonomy" id="171865"/>
    <lineage>
        <taxon>Bacteria</taxon>
        <taxon>Pseudomonadati</taxon>
        <taxon>Pseudomonadota</taxon>
        <taxon>Betaproteobacteria</taxon>
        <taxon>Nitrosomonadales</taxon>
        <taxon>Sulfuricellaceae</taxon>
        <taxon>Sulfuriferula</taxon>
    </lineage>
</organism>
<evidence type="ECO:0000256" key="2">
    <source>
        <dbReference type="SAM" id="Phobius"/>
    </source>
</evidence>
<feature type="region of interest" description="Disordered" evidence="1">
    <location>
        <begin position="237"/>
        <end position="263"/>
    </location>
</feature>
<dbReference type="PANTHER" id="PTHR43628">
    <property type="entry name" value="ACTIVATOR OF C KINASE PROTEIN 1-RELATED"/>
    <property type="match status" value="1"/>
</dbReference>
<name>A0A512L3K9_9PROT</name>
<dbReference type="AlphaFoldDB" id="A0A512L3K9"/>
<protein>
    <recommendedName>
        <fullName evidence="5">Sel1 repeat family protein</fullName>
    </recommendedName>
</protein>
<dbReference type="Pfam" id="PF08238">
    <property type="entry name" value="Sel1"/>
    <property type="match status" value="3"/>
</dbReference>
<keyword evidence="2" id="KW-0472">Membrane</keyword>
<feature type="transmembrane region" description="Helical" evidence="2">
    <location>
        <begin position="48"/>
        <end position="71"/>
    </location>
</feature>
<keyword evidence="2" id="KW-0812">Transmembrane</keyword>
<dbReference type="InterPro" id="IPR052945">
    <property type="entry name" value="Mitotic_Regulator"/>
</dbReference>
<evidence type="ECO:0000313" key="3">
    <source>
        <dbReference type="EMBL" id="GEP29060.1"/>
    </source>
</evidence>
<evidence type="ECO:0008006" key="5">
    <source>
        <dbReference type="Google" id="ProtNLM"/>
    </source>
</evidence>
<proteinExistence type="predicted"/>
<dbReference type="InterPro" id="IPR011990">
    <property type="entry name" value="TPR-like_helical_dom_sf"/>
</dbReference>
<accession>A0A512L3K9</accession>
<keyword evidence="4" id="KW-1185">Reference proteome</keyword>
<gene>
    <name evidence="3" type="ORF">TPL01_01980</name>
</gene>
<keyword evidence="2" id="KW-1133">Transmembrane helix</keyword>
<dbReference type="InterPro" id="IPR006597">
    <property type="entry name" value="Sel1-like"/>
</dbReference>